<proteinExistence type="predicted"/>
<dbReference type="Pfam" id="PF11539">
    <property type="entry name" value="DUF3228"/>
    <property type="match status" value="1"/>
</dbReference>
<dbReference type="PANTHER" id="PTHR38666:SF2">
    <property type="entry name" value="FLAGELLAR ASSOCIATED PROTEIN"/>
    <property type="match status" value="1"/>
</dbReference>
<dbReference type="Proteomes" id="UP001214250">
    <property type="component" value="Chromosome 1"/>
</dbReference>
<name>A0ABY7VPM0_9BACT</name>
<sequence length="195" mass="22165">MNIEMCEFTKRQYKSDFYGTRVNESMVGKMIFLAKNPYEIIPGYADFCCIAVLKNRDESGNYIFPDLESLTIERALAEEIGAKLHCAYETRNDKEVAVLVDWVSGIPAGKAEWIHLILYSKEQMEKEGDKVDADWAIVSINGAATKEVEPMRPITAMRNALGVEEGGSGVTIDRRAYQESVDFWSKYIMIRREEA</sequence>
<dbReference type="RefSeq" id="WP_274150152.1">
    <property type="nucleotide sequence ID" value="NZ_CP117811.1"/>
</dbReference>
<organism evidence="1 2">
    <name type="scientific">Lentisphaera profundi</name>
    <dbReference type="NCBI Taxonomy" id="1658616"/>
    <lineage>
        <taxon>Bacteria</taxon>
        <taxon>Pseudomonadati</taxon>
        <taxon>Lentisphaerota</taxon>
        <taxon>Lentisphaeria</taxon>
        <taxon>Lentisphaerales</taxon>
        <taxon>Lentisphaeraceae</taxon>
        <taxon>Lentisphaera</taxon>
    </lineage>
</organism>
<dbReference type="Gene3D" id="3.30.2310.50">
    <property type="entry name" value="Protein of unknown function (DUF3228), domain 1"/>
    <property type="match status" value="1"/>
</dbReference>
<reference evidence="1 2" key="1">
    <citation type="submission" date="2023-02" db="EMBL/GenBank/DDBJ databases">
        <title>Genome sequence of Lentisphaera profundi SAORIC-696.</title>
        <authorList>
            <person name="Kim e."/>
            <person name="Cho J.-C."/>
            <person name="Choi A."/>
            <person name="Kang I."/>
        </authorList>
    </citation>
    <scope>NUCLEOTIDE SEQUENCE [LARGE SCALE GENOMIC DNA]</scope>
    <source>
        <strain evidence="1 2">SAORIC-696</strain>
    </source>
</reference>
<dbReference type="InterPro" id="IPR021610">
    <property type="entry name" value="DUF3228"/>
</dbReference>
<dbReference type="EMBL" id="CP117811">
    <property type="protein sequence ID" value="WDE96111.1"/>
    <property type="molecule type" value="Genomic_DNA"/>
</dbReference>
<gene>
    <name evidence="1" type="ORF">PQO03_10335</name>
</gene>
<keyword evidence="2" id="KW-1185">Reference proteome</keyword>
<evidence type="ECO:0000313" key="1">
    <source>
        <dbReference type="EMBL" id="WDE96111.1"/>
    </source>
</evidence>
<evidence type="ECO:0000313" key="2">
    <source>
        <dbReference type="Proteomes" id="UP001214250"/>
    </source>
</evidence>
<dbReference type="PANTHER" id="PTHR38666">
    <property type="match status" value="1"/>
</dbReference>
<protein>
    <submittedName>
        <fullName evidence="1">DUF3228 family protein</fullName>
    </submittedName>
</protein>
<accession>A0ABY7VPM0</accession>